<gene>
    <name evidence="1" type="ORF">HaLaN_17902</name>
</gene>
<evidence type="ECO:0000313" key="2">
    <source>
        <dbReference type="Proteomes" id="UP000485058"/>
    </source>
</evidence>
<dbReference type="EMBL" id="BLLF01001688">
    <property type="protein sequence ID" value="GFH20732.1"/>
    <property type="molecule type" value="Genomic_DNA"/>
</dbReference>
<comment type="caution">
    <text evidence="1">The sequence shown here is derived from an EMBL/GenBank/DDBJ whole genome shotgun (WGS) entry which is preliminary data.</text>
</comment>
<sequence>MAGGPGRCPAGSPAVSVATVRNGSTAILAAPIPTEFLRLPVATPDTVDLRGGMHSVQVYVEPKGLAAPAAPAAAQLLVTALAIIEVKPLNLLSTSNTSSQTFTLVNITGKVRPAPVPFLSREP</sequence>
<reference evidence="1 2" key="1">
    <citation type="submission" date="2020-02" db="EMBL/GenBank/DDBJ databases">
        <title>Draft genome sequence of Haematococcus lacustris strain NIES-144.</title>
        <authorList>
            <person name="Morimoto D."/>
            <person name="Nakagawa S."/>
            <person name="Yoshida T."/>
            <person name="Sawayama S."/>
        </authorList>
    </citation>
    <scope>NUCLEOTIDE SEQUENCE [LARGE SCALE GENOMIC DNA]</scope>
    <source>
        <strain evidence="1 2">NIES-144</strain>
    </source>
</reference>
<accession>A0A699ZXN7</accession>
<proteinExistence type="predicted"/>
<dbReference type="AlphaFoldDB" id="A0A699ZXN7"/>
<protein>
    <submittedName>
        <fullName evidence="1">Uncharacterized protein</fullName>
    </submittedName>
</protein>
<evidence type="ECO:0000313" key="1">
    <source>
        <dbReference type="EMBL" id="GFH20732.1"/>
    </source>
</evidence>
<keyword evidence="2" id="KW-1185">Reference proteome</keyword>
<dbReference type="Proteomes" id="UP000485058">
    <property type="component" value="Unassembled WGS sequence"/>
</dbReference>
<name>A0A699ZXN7_HAELA</name>
<organism evidence="1 2">
    <name type="scientific">Haematococcus lacustris</name>
    <name type="common">Green alga</name>
    <name type="synonym">Haematococcus pluvialis</name>
    <dbReference type="NCBI Taxonomy" id="44745"/>
    <lineage>
        <taxon>Eukaryota</taxon>
        <taxon>Viridiplantae</taxon>
        <taxon>Chlorophyta</taxon>
        <taxon>core chlorophytes</taxon>
        <taxon>Chlorophyceae</taxon>
        <taxon>CS clade</taxon>
        <taxon>Chlamydomonadales</taxon>
        <taxon>Haematococcaceae</taxon>
        <taxon>Haematococcus</taxon>
    </lineage>
</organism>